<comment type="caution">
    <text evidence="2">The sequence shown here is derived from an EMBL/GenBank/DDBJ whole genome shotgun (WGS) entry which is preliminary data.</text>
</comment>
<protein>
    <recommendedName>
        <fullName evidence="1">PLL-like beta propeller domain-containing protein</fullName>
    </recommendedName>
</protein>
<dbReference type="Proteomes" id="UP001375240">
    <property type="component" value="Unassembled WGS sequence"/>
</dbReference>
<dbReference type="AlphaFoldDB" id="A0AAV9UD59"/>
<dbReference type="EMBL" id="JAVHNQ010000010">
    <property type="protein sequence ID" value="KAK6338013.1"/>
    <property type="molecule type" value="Genomic_DNA"/>
</dbReference>
<dbReference type="SUPFAM" id="SSF89372">
    <property type="entry name" value="Fucose-specific lectin"/>
    <property type="match status" value="2"/>
</dbReference>
<feature type="domain" description="PLL-like beta propeller" evidence="1">
    <location>
        <begin position="7"/>
        <end position="124"/>
    </location>
</feature>
<sequence>MVSLGPNHLDIYVQGMDSNVYHKYWNGNWSGWEKIDGVQTRYDPVVITRPKSSTIDLFIVGYDHCLYHKVYNGKTGWADWNKIGLQCLGPPAVVSRDGNKFLELTYIGTDHALKHKRLEENQQWFPAGTNTIDWGGKYIYNRGSACSWGVNHVSFFNIGLDSRCYEKRWVSGIADWDDVEVPGTWACPPRALSMYEGKMTVFGLTDESQLFYCEMGPAAKKGWAIARVFTDGIYSKEIPEVVCFGRGEERIDVFGVGLDSAIYQKTWKKDSGWVSLNKIGGVTIYAPRVVSWGGTRYDLLSIGTNFACWHLCTNDGDTWLPSGAKWESLDGKMATTAGGKV</sequence>
<reference evidence="2 3" key="1">
    <citation type="submission" date="2019-10" db="EMBL/GenBank/DDBJ databases">
        <authorList>
            <person name="Palmer J.M."/>
        </authorList>
    </citation>
    <scope>NUCLEOTIDE SEQUENCE [LARGE SCALE GENOMIC DNA]</scope>
    <source>
        <strain evidence="2 3">TWF696</strain>
    </source>
</reference>
<dbReference type="Gene3D" id="2.120.10.70">
    <property type="entry name" value="Fucose-specific lectin"/>
    <property type="match status" value="3"/>
</dbReference>
<proteinExistence type="predicted"/>
<name>A0AAV9UD59_9PEZI</name>
<dbReference type="InterPro" id="IPR058502">
    <property type="entry name" value="PLL-like_beta-prop"/>
</dbReference>
<evidence type="ECO:0000313" key="2">
    <source>
        <dbReference type="EMBL" id="KAK6338013.1"/>
    </source>
</evidence>
<gene>
    <name evidence="2" type="ORF">TWF696_001484</name>
</gene>
<accession>A0AAV9UD59</accession>
<dbReference type="Pfam" id="PF26607">
    <property type="entry name" value="DUF8189"/>
    <property type="match status" value="2"/>
</dbReference>
<evidence type="ECO:0000259" key="1">
    <source>
        <dbReference type="Pfam" id="PF26607"/>
    </source>
</evidence>
<organism evidence="2 3">
    <name type="scientific">Orbilia brochopaga</name>
    <dbReference type="NCBI Taxonomy" id="3140254"/>
    <lineage>
        <taxon>Eukaryota</taxon>
        <taxon>Fungi</taxon>
        <taxon>Dikarya</taxon>
        <taxon>Ascomycota</taxon>
        <taxon>Pezizomycotina</taxon>
        <taxon>Orbiliomycetes</taxon>
        <taxon>Orbiliales</taxon>
        <taxon>Orbiliaceae</taxon>
        <taxon>Orbilia</taxon>
    </lineage>
</organism>
<feature type="domain" description="PLL-like beta propeller" evidence="1">
    <location>
        <begin position="196"/>
        <end position="333"/>
    </location>
</feature>
<evidence type="ECO:0000313" key="3">
    <source>
        <dbReference type="Proteomes" id="UP001375240"/>
    </source>
</evidence>
<keyword evidence="3" id="KW-1185">Reference proteome</keyword>